<evidence type="ECO:0000259" key="10">
    <source>
        <dbReference type="PROSITE" id="PS50109"/>
    </source>
</evidence>
<dbReference type="Gene3D" id="2.30.30.40">
    <property type="entry name" value="SH3 Domains"/>
    <property type="match status" value="1"/>
</dbReference>
<protein>
    <recommendedName>
        <fullName evidence="2">histidine kinase</fullName>
        <ecNumber evidence="2">2.7.13.3</ecNumber>
    </recommendedName>
</protein>
<evidence type="ECO:0000256" key="6">
    <source>
        <dbReference type="ARBA" id="ARBA00023012"/>
    </source>
</evidence>
<dbReference type="PROSITE" id="PS50851">
    <property type="entry name" value="CHEW"/>
    <property type="match status" value="1"/>
</dbReference>
<dbReference type="SMART" id="SM00448">
    <property type="entry name" value="REC"/>
    <property type="match status" value="1"/>
</dbReference>
<keyword evidence="5" id="KW-0418">Kinase</keyword>
<feature type="domain" description="Response regulatory" evidence="11">
    <location>
        <begin position="639"/>
        <end position="755"/>
    </location>
</feature>
<dbReference type="SUPFAM" id="SSF50341">
    <property type="entry name" value="CheW-like"/>
    <property type="match status" value="1"/>
</dbReference>
<dbReference type="Gene3D" id="3.30.565.10">
    <property type="entry name" value="Histidine kinase-like ATPase, C-terminal domain"/>
    <property type="match status" value="1"/>
</dbReference>
<dbReference type="Pfam" id="PF00072">
    <property type="entry name" value="Response_reg"/>
    <property type="match status" value="1"/>
</dbReference>
<evidence type="ECO:0000313" key="14">
    <source>
        <dbReference type="EMBL" id="UTW10066.1"/>
    </source>
</evidence>
<feature type="modified residue" description="Phosphohistidine" evidence="7">
    <location>
        <position position="53"/>
    </location>
</feature>
<feature type="region of interest" description="Disordered" evidence="9">
    <location>
        <begin position="143"/>
        <end position="172"/>
    </location>
</feature>
<dbReference type="CDD" id="cd00088">
    <property type="entry name" value="HPT"/>
    <property type="match status" value="1"/>
</dbReference>
<dbReference type="SUPFAM" id="SSF55874">
    <property type="entry name" value="ATPase domain of HSP90 chaperone/DNA topoisomerase II/histidine kinase"/>
    <property type="match status" value="1"/>
</dbReference>
<dbReference type="InterPro" id="IPR003594">
    <property type="entry name" value="HATPase_dom"/>
</dbReference>
<keyword evidence="4" id="KW-0808">Transferase</keyword>
<evidence type="ECO:0000259" key="12">
    <source>
        <dbReference type="PROSITE" id="PS50851"/>
    </source>
</evidence>
<dbReference type="InterPro" id="IPR051315">
    <property type="entry name" value="Bact_Chemotaxis_CheA"/>
</dbReference>
<evidence type="ECO:0000256" key="1">
    <source>
        <dbReference type="ARBA" id="ARBA00000085"/>
    </source>
</evidence>
<dbReference type="InterPro" id="IPR001789">
    <property type="entry name" value="Sig_transdc_resp-reg_receiver"/>
</dbReference>
<feature type="region of interest" description="Disordered" evidence="9">
    <location>
        <begin position="184"/>
        <end position="203"/>
    </location>
</feature>
<dbReference type="InterPro" id="IPR004358">
    <property type="entry name" value="Sig_transdc_His_kin-like_C"/>
</dbReference>
<evidence type="ECO:0000313" key="15">
    <source>
        <dbReference type="Proteomes" id="UP001058461"/>
    </source>
</evidence>
<dbReference type="InterPro" id="IPR036641">
    <property type="entry name" value="HPT_dom_sf"/>
</dbReference>
<evidence type="ECO:0000256" key="4">
    <source>
        <dbReference type="ARBA" id="ARBA00022679"/>
    </source>
</evidence>
<evidence type="ECO:0000256" key="3">
    <source>
        <dbReference type="ARBA" id="ARBA00022553"/>
    </source>
</evidence>
<gene>
    <name evidence="14" type="ORF">KDW95_12135</name>
</gene>
<evidence type="ECO:0000259" key="11">
    <source>
        <dbReference type="PROSITE" id="PS50110"/>
    </source>
</evidence>
<feature type="domain" description="HPt" evidence="13">
    <location>
        <begin position="3"/>
        <end position="113"/>
    </location>
</feature>
<keyword evidence="15" id="KW-1185">Reference proteome</keyword>
<evidence type="ECO:0000259" key="13">
    <source>
        <dbReference type="PROSITE" id="PS50894"/>
    </source>
</evidence>
<feature type="domain" description="CheW-like" evidence="12">
    <location>
        <begin position="480"/>
        <end position="618"/>
    </location>
</feature>
<dbReference type="PANTHER" id="PTHR43395:SF1">
    <property type="entry name" value="CHEMOTAXIS PROTEIN CHEA"/>
    <property type="match status" value="1"/>
</dbReference>
<dbReference type="PRINTS" id="PR00344">
    <property type="entry name" value="BCTRLSENSOR"/>
</dbReference>
<organism evidence="14 15">
    <name type="scientific">Marinobacterium rhizophilum</name>
    <dbReference type="NCBI Taxonomy" id="420402"/>
    <lineage>
        <taxon>Bacteria</taxon>
        <taxon>Pseudomonadati</taxon>
        <taxon>Pseudomonadota</taxon>
        <taxon>Gammaproteobacteria</taxon>
        <taxon>Oceanospirillales</taxon>
        <taxon>Oceanospirillaceae</taxon>
        <taxon>Marinobacterium</taxon>
    </lineage>
</organism>
<dbReference type="CDD" id="cd17574">
    <property type="entry name" value="REC_OmpR"/>
    <property type="match status" value="1"/>
</dbReference>
<dbReference type="SMART" id="SM00260">
    <property type="entry name" value="CheW"/>
    <property type="match status" value="1"/>
</dbReference>
<evidence type="ECO:0000256" key="2">
    <source>
        <dbReference type="ARBA" id="ARBA00012438"/>
    </source>
</evidence>
<dbReference type="InterPro" id="IPR008207">
    <property type="entry name" value="Sig_transdc_His_kin_Hpt_dom"/>
</dbReference>
<dbReference type="InterPro" id="IPR036061">
    <property type="entry name" value="CheW-like_dom_sf"/>
</dbReference>
<comment type="catalytic activity">
    <reaction evidence="1">
        <text>ATP + protein L-histidine = ADP + protein N-phospho-L-histidine.</text>
        <dbReference type="EC" id="2.7.13.3"/>
    </reaction>
</comment>
<name>A0ABY5HCI4_9GAMM</name>
<dbReference type="SUPFAM" id="SSF52172">
    <property type="entry name" value="CheY-like"/>
    <property type="match status" value="1"/>
</dbReference>
<dbReference type="Gene3D" id="3.40.50.2300">
    <property type="match status" value="1"/>
</dbReference>
<feature type="modified residue" description="4-aspartylphosphate" evidence="8">
    <location>
        <position position="688"/>
    </location>
</feature>
<dbReference type="InterPro" id="IPR036890">
    <property type="entry name" value="HATPase_C_sf"/>
</dbReference>
<evidence type="ECO:0000256" key="8">
    <source>
        <dbReference type="PROSITE-ProRule" id="PRU00169"/>
    </source>
</evidence>
<sequence>MSHQELIQRLMKTFVLELREHVGTLNENLLALEKATTDAQAQTLINSLFRAAHSLKGAARSVELIPLEALSHHIEELFVALRNGQLRPSPALTQLLFCAVDAIEQTSVPLEAGDSLPENSFVELCESLAQALSEPVTAQAPWASQAADAGAPQAAAEQRALSPPAASAAPSGIADSIPAAKAATAAVPDTAPPEPDASGAGTRVQVSAAQLDRILTRSSEFRIACLRYEERAKTLEPLIAGMRAHLQLGATSSAQHLRSADALVQQLDELAVDFRADAQGMRAASLPLDAELQQLRLVPFRQVCEGLQRVVRDLAVQSGKQVELLTGGEELEIDRSLVSVLRQAVLQLVRNAVSHGLETADRRREAGKPARGRLRVQARLEGTGVIVSVEDDGQGLDSSAIRASASRLGIAIPEDERAHETLVFMPGISSVAAANAVSGRGVGLDVVKTAIERARGTVTVQSQRHHSTCFVLSVPLSLSTLQVLLIRLGTHAYALEITRVEQMLKVAIADLVSIRGQQRVLVGSASLPVLDLKTLLGIGQQDLRTENDSLHLVIVRSGGADTPLALAVDDVLGIEDILLKPLGPRLAKVPYVHGVTLDRHGCPVPVLNLRELIGDYLGGSIQNPAGLTIGISAAQKKHRLLVVDDSATTRLLEENILRDAGFEVLSAVDGAQAWQMLNQHSVDLVVSDVQMPGMDGIELTTAIRASIQHQELAVILLTARDSEEDRLNGMNAGADAYLVKSAFELDALIQTIQRLLM</sequence>
<dbReference type="SMART" id="SM00387">
    <property type="entry name" value="HATPase_c"/>
    <property type="match status" value="1"/>
</dbReference>
<proteinExistence type="predicted"/>
<dbReference type="InterPro" id="IPR011006">
    <property type="entry name" value="CheY-like_superfamily"/>
</dbReference>
<dbReference type="PROSITE" id="PS50110">
    <property type="entry name" value="RESPONSE_REGULATORY"/>
    <property type="match status" value="1"/>
</dbReference>
<dbReference type="InterPro" id="IPR005467">
    <property type="entry name" value="His_kinase_dom"/>
</dbReference>
<dbReference type="PROSITE" id="PS50109">
    <property type="entry name" value="HIS_KIN"/>
    <property type="match status" value="1"/>
</dbReference>
<keyword evidence="3 8" id="KW-0597">Phosphoprotein</keyword>
<accession>A0ABY5HCI4</accession>
<keyword evidence="6" id="KW-0902">Two-component regulatory system</keyword>
<feature type="domain" description="Histidine kinase" evidence="10">
    <location>
        <begin position="230"/>
        <end position="478"/>
    </location>
</feature>
<dbReference type="SUPFAM" id="SSF47226">
    <property type="entry name" value="Histidine-containing phosphotransfer domain, HPT domain"/>
    <property type="match status" value="1"/>
</dbReference>
<dbReference type="Gene3D" id="1.20.120.160">
    <property type="entry name" value="HPT domain"/>
    <property type="match status" value="1"/>
</dbReference>
<dbReference type="Pfam" id="PF02518">
    <property type="entry name" value="HATPase_c"/>
    <property type="match status" value="1"/>
</dbReference>
<dbReference type="PROSITE" id="PS50894">
    <property type="entry name" value="HPT"/>
    <property type="match status" value="1"/>
</dbReference>
<dbReference type="EC" id="2.7.13.3" evidence="2"/>
<dbReference type="Pfam" id="PF01627">
    <property type="entry name" value="Hpt"/>
    <property type="match status" value="1"/>
</dbReference>
<dbReference type="PANTHER" id="PTHR43395">
    <property type="entry name" value="SENSOR HISTIDINE KINASE CHEA"/>
    <property type="match status" value="1"/>
</dbReference>
<reference evidence="14" key="1">
    <citation type="submission" date="2021-04" db="EMBL/GenBank/DDBJ databases">
        <title>Oceanospirillales bacteria with DddD are important DMSP degraders in coastal seawater.</title>
        <authorList>
            <person name="Liu J."/>
        </authorList>
    </citation>
    <scope>NUCLEOTIDE SEQUENCE</scope>
    <source>
        <strain evidence="14">D13-1</strain>
    </source>
</reference>
<evidence type="ECO:0000256" key="7">
    <source>
        <dbReference type="PROSITE-ProRule" id="PRU00110"/>
    </source>
</evidence>
<dbReference type="Proteomes" id="UP001058461">
    <property type="component" value="Chromosome"/>
</dbReference>
<dbReference type="SMART" id="SM00073">
    <property type="entry name" value="HPT"/>
    <property type="match status" value="1"/>
</dbReference>
<dbReference type="EMBL" id="CP073347">
    <property type="protein sequence ID" value="UTW10066.1"/>
    <property type="molecule type" value="Genomic_DNA"/>
</dbReference>
<dbReference type="RefSeq" id="WP_255852070.1">
    <property type="nucleotide sequence ID" value="NZ_CP073347.1"/>
</dbReference>
<dbReference type="Pfam" id="PF01584">
    <property type="entry name" value="CheW"/>
    <property type="match status" value="1"/>
</dbReference>
<dbReference type="InterPro" id="IPR002545">
    <property type="entry name" value="CheW-lke_dom"/>
</dbReference>
<evidence type="ECO:0000256" key="5">
    <source>
        <dbReference type="ARBA" id="ARBA00022777"/>
    </source>
</evidence>
<evidence type="ECO:0000256" key="9">
    <source>
        <dbReference type="SAM" id="MobiDB-lite"/>
    </source>
</evidence>